<sequence length="239" mass="26938">MPIIALLTAAGIGSRMHQDIPKQFLNVDNKPILIYTLEAFQKHPSIDEICVVILKGWENILEAYAKQFNISKLKYVVLGGATGQESICNGLREIRKYRDDNDIVMIHDGNRPMVSQEMITNSLVTYQKYGDAVAAIPCTEVVFVVDKPELQVSGKSIERNNLRRTQTPHTYRLGDILEAQEKAQKMGYTNMAACPTLMEKLGRPSHFSVGSEKNLKITTTEDIEIFKALLHSENDSWIK</sequence>
<dbReference type="AlphaFoldDB" id="A0A1G5V9Q5"/>
<protein>
    <submittedName>
        <fullName evidence="3">2-C-methyl-D-erythritol 4-phosphate cytidylyltransferase</fullName>
    </submittedName>
</protein>
<dbReference type="Proteomes" id="UP000199689">
    <property type="component" value="Unassembled WGS sequence"/>
</dbReference>
<dbReference type="InterPro" id="IPR034683">
    <property type="entry name" value="IspD/TarI"/>
</dbReference>
<dbReference type="RefSeq" id="WP_091363487.1">
    <property type="nucleotide sequence ID" value="NZ_FMXA01000005.1"/>
</dbReference>
<proteinExistence type="predicted"/>
<keyword evidence="4" id="KW-1185">Reference proteome</keyword>
<dbReference type="STRING" id="209880.SAMN02910343_00500"/>
<dbReference type="PANTHER" id="PTHR43015:SF1">
    <property type="entry name" value="D-RIBITOL-5-PHOSPHATE CYTIDYLYLTRANSFERASE"/>
    <property type="match status" value="1"/>
</dbReference>
<evidence type="ECO:0000313" key="4">
    <source>
        <dbReference type="Proteomes" id="UP000199689"/>
    </source>
</evidence>
<dbReference type="GO" id="GO:0005829">
    <property type="term" value="C:cytosol"/>
    <property type="evidence" value="ECO:0007669"/>
    <property type="project" value="TreeGrafter"/>
</dbReference>
<evidence type="ECO:0000256" key="1">
    <source>
        <dbReference type="ARBA" id="ARBA00022679"/>
    </source>
</evidence>
<accession>A0A1G5V9Q5</accession>
<dbReference type="GeneID" id="87755543"/>
<dbReference type="PANTHER" id="PTHR43015">
    <property type="entry name" value="D-RIBITOL-5-PHOSPHATE CYTIDYLYLTRANSFERASE"/>
    <property type="match status" value="1"/>
</dbReference>
<dbReference type="EMBL" id="FMXA01000005">
    <property type="protein sequence ID" value="SDA42554.1"/>
    <property type="molecule type" value="Genomic_DNA"/>
</dbReference>
<dbReference type="OrthoDB" id="9806837at2"/>
<gene>
    <name evidence="3" type="ORF">SAMN02910343_00500</name>
</gene>
<dbReference type="SUPFAM" id="SSF53448">
    <property type="entry name" value="Nucleotide-diphospho-sugar transferases"/>
    <property type="match status" value="1"/>
</dbReference>
<dbReference type="CDD" id="cd02516">
    <property type="entry name" value="CDP-ME_synthetase"/>
    <property type="match status" value="1"/>
</dbReference>
<evidence type="ECO:0000256" key="2">
    <source>
        <dbReference type="ARBA" id="ARBA00022695"/>
    </source>
</evidence>
<reference evidence="3 4" key="1">
    <citation type="submission" date="2016-10" db="EMBL/GenBank/DDBJ databases">
        <authorList>
            <person name="de Groot N.N."/>
        </authorList>
    </citation>
    <scope>NUCLEOTIDE SEQUENCE [LARGE SCALE GENOMIC DNA]</scope>
    <source>
        <strain evidence="3 4">DSM 15230</strain>
    </source>
</reference>
<keyword evidence="2 3" id="KW-0548">Nucleotidyltransferase</keyword>
<keyword evidence="1 3" id="KW-0808">Transferase</keyword>
<organism evidence="3 4">
    <name type="scientific">Allisonella histaminiformans</name>
    <dbReference type="NCBI Taxonomy" id="209880"/>
    <lineage>
        <taxon>Bacteria</taxon>
        <taxon>Bacillati</taxon>
        <taxon>Bacillota</taxon>
        <taxon>Negativicutes</taxon>
        <taxon>Veillonellales</taxon>
        <taxon>Veillonellaceae</taxon>
        <taxon>Allisonella</taxon>
    </lineage>
</organism>
<dbReference type="GO" id="GO:0070567">
    <property type="term" value="F:cytidylyltransferase activity"/>
    <property type="evidence" value="ECO:0007669"/>
    <property type="project" value="InterPro"/>
</dbReference>
<name>A0A1G5V9Q5_9FIRM</name>
<dbReference type="Pfam" id="PF01128">
    <property type="entry name" value="IspD"/>
    <property type="match status" value="1"/>
</dbReference>
<dbReference type="Gene3D" id="3.90.550.10">
    <property type="entry name" value="Spore Coat Polysaccharide Biosynthesis Protein SpsA, Chain A"/>
    <property type="match status" value="1"/>
</dbReference>
<dbReference type="InterPro" id="IPR029044">
    <property type="entry name" value="Nucleotide-diphossugar_trans"/>
</dbReference>
<evidence type="ECO:0000313" key="3">
    <source>
        <dbReference type="EMBL" id="SDA42554.1"/>
    </source>
</evidence>